<accession>A0A327KLX4</accession>
<comment type="caution">
    <text evidence="2">The sequence shown here is derived from an EMBL/GenBank/DDBJ whole genome shotgun (WGS) entry which is preliminary data.</text>
</comment>
<dbReference type="Proteomes" id="UP000248863">
    <property type="component" value="Unassembled WGS sequence"/>
</dbReference>
<evidence type="ECO:0000313" key="2">
    <source>
        <dbReference type="EMBL" id="RAI39860.1"/>
    </source>
</evidence>
<sequence length="65" mass="6859">MADESAGREVFFEMTAVGGAVRVSAIDGATGIEVIVMGPLTTPRSDLQRLALRKLERRLAQEGGG</sequence>
<feature type="domain" description="DUF6898" evidence="1">
    <location>
        <begin position="8"/>
        <end position="61"/>
    </location>
</feature>
<dbReference type="Pfam" id="PF21839">
    <property type="entry name" value="DUF6898"/>
    <property type="match status" value="1"/>
</dbReference>
<protein>
    <recommendedName>
        <fullName evidence="1">DUF6898 domain-containing protein</fullName>
    </recommendedName>
</protein>
<dbReference type="OrthoDB" id="8454594at2"/>
<dbReference type="EMBL" id="NPEU01000059">
    <property type="protein sequence ID" value="RAI39860.1"/>
    <property type="molecule type" value="Genomic_DNA"/>
</dbReference>
<keyword evidence="3" id="KW-1185">Reference proteome</keyword>
<name>A0A327KLX4_9BRAD</name>
<evidence type="ECO:0000259" key="1">
    <source>
        <dbReference type="Pfam" id="PF21839"/>
    </source>
</evidence>
<dbReference type="RefSeq" id="WP_111356601.1">
    <property type="nucleotide sequence ID" value="NZ_NHSK01000027.1"/>
</dbReference>
<organism evidence="2 3">
    <name type="scientific">Rhodoplanes elegans</name>
    <dbReference type="NCBI Taxonomy" id="29408"/>
    <lineage>
        <taxon>Bacteria</taxon>
        <taxon>Pseudomonadati</taxon>
        <taxon>Pseudomonadota</taxon>
        <taxon>Alphaproteobacteria</taxon>
        <taxon>Hyphomicrobiales</taxon>
        <taxon>Nitrobacteraceae</taxon>
        <taxon>Rhodoplanes</taxon>
    </lineage>
</organism>
<dbReference type="InterPro" id="IPR054193">
    <property type="entry name" value="DUF6898"/>
</dbReference>
<dbReference type="AlphaFoldDB" id="A0A327KLX4"/>
<proteinExistence type="predicted"/>
<evidence type="ECO:0000313" key="3">
    <source>
        <dbReference type="Proteomes" id="UP000248863"/>
    </source>
</evidence>
<gene>
    <name evidence="2" type="ORF">CH338_08000</name>
</gene>
<reference evidence="2 3" key="1">
    <citation type="submission" date="2017-07" db="EMBL/GenBank/DDBJ databases">
        <title>Draft Genome Sequences of Select Purple Nonsulfur Bacteria.</title>
        <authorList>
            <person name="Lasarre B."/>
            <person name="Mckinlay J.B."/>
        </authorList>
    </citation>
    <scope>NUCLEOTIDE SEQUENCE [LARGE SCALE GENOMIC DNA]</scope>
    <source>
        <strain evidence="2 3">DSM 11907</strain>
    </source>
</reference>